<protein>
    <submittedName>
        <fullName evidence="1">Uncharacterized protein</fullName>
    </submittedName>
</protein>
<dbReference type="STRING" id="1618436.UV59_C0006G0074"/>
<organism evidence="1 2">
    <name type="scientific">Candidatus Gottesmanbacteria bacterium GW2011_GWA1_43_11</name>
    <dbReference type="NCBI Taxonomy" id="1618436"/>
    <lineage>
        <taxon>Bacteria</taxon>
        <taxon>Candidatus Gottesmaniibacteriota</taxon>
    </lineage>
</organism>
<gene>
    <name evidence="1" type="ORF">UV59_C0006G0074</name>
</gene>
<reference evidence="1 2" key="1">
    <citation type="journal article" date="2015" name="Nature">
        <title>rRNA introns, odd ribosomes, and small enigmatic genomes across a large radiation of phyla.</title>
        <authorList>
            <person name="Brown C.T."/>
            <person name="Hug L.A."/>
            <person name="Thomas B.C."/>
            <person name="Sharon I."/>
            <person name="Castelle C.J."/>
            <person name="Singh A."/>
            <person name="Wilkins M.J."/>
            <person name="Williams K.H."/>
            <person name="Banfield J.F."/>
        </authorList>
    </citation>
    <scope>NUCLEOTIDE SEQUENCE [LARGE SCALE GENOMIC DNA]</scope>
</reference>
<evidence type="ECO:0000313" key="2">
    <source>
        <dbReference type="Proteomes" id="UP000034543"/>
    </source>
</evidence>
<accession>A0A0G1FFJ7</accession>
<name>A0A0G1FFJ7_9BACT</name>
<comment type="caution">
    <text evidence="1">The sequence shown here is derived from an EMBL/GenBank/DDBJ whole genome shotgun (WGS) entry which is preliminary data.</text>
</comment>
<dbReference type="AlphaFoldDB" id="A0A0G1FFJ7"/>
<evidence type="ECO:0000313" key="1">
    <source>
        <dbReference type="EMBL" id="KKS85618.1"/>
    </source>
</evidence>
<dbReference type="Proteomes" id="UP000034543">
    <property type="component" value="Unassembled WGS sequence"/>
</dbReference>
<sequence>MNIRARAKLQMFRSTNPPAGEAWRTAILNCLSWAKSKSSIAGMLYTVPMKQITLPQEKLSELAQTLERANKLAKELGIVNAVPSTNSAPYRVYNDSEIEEFLKEDKLPDSLAQKVRQNLKFK</sequence>
<proteinExistence type="predicted"/>
<dbReference type="EMBL" id="LCFB01000006">
    <property type="protein sequence ID" value="KKS85618.1"/>
    <property type="molecule type" value="Genomic_DNA"/>
</dbReference>